<proteinExistence type="predicted"/>
<dbReference type="AlphaFoldDB" id="A0A0A8YLH4"/>
<protein>
    <submittedName>
        <fullName evidence="2">Uncharacterized protein</fullName>
    </submittedName>
</protein>
<evidence type="ECO:0000256" key="1">
    <source>
        <dbReference type="SAM" id="Phobius"/>
    </source>
</evidence>
<keyword evidence="1" id="KW-0472">Membrane</keyword>
<accession>A0A0A8YLH4</accession>
<sequence length="71" mass="8293">MISLLYDFSRLSEILNAVLICILIYSPINFQFGYFLYLIIAILMFHLFDIVLKSVTKVMCVDNKCVFFLVC</sequence>
<evidence type="ECO:0000313" key="2">
    <source>
        <dbReference type="EMBL" id="JAD27431.1"/>
    </source>
</evidence>
<keyword evidence="1" id="KW-0812">Transmembrane</keyword>
<dbReference type="EMBL" id="GBRH01270464">
    <property type="protein sequence ID" value="JAD27431.1"/>
    <property type="molecule type" value="Transcribed_RNA"/>
</dbReference>
<name>A0A0A8YLH4_ARUDO</name>
<organism evidence="2">
    <name type="scientific">Arundo donax</name>
    <name type="common">Giant reed</name>
    <name type="synonym">Donax arundinaceus</name>
    <dbReference type="NCBI Taxonomy" id="35708"/>
    <lineage>
        <taxon>Eukaryota</taxon>
        <taxon>Viridiplantae</taxon>
        <taxon>Streptophyta</taxon>
        <taxon>Embryophyta</taxon>
        <taxon>Tracheophyta</taxon>
        <taxon>Spermatophyta</taxon>
        <taxon>Magnoliopsida</taxon>
        <taxon>Liliopsida</taxon>
        <taxon>Poales</taxon>
        <taxon>Poaceae</taxon>
        <taxon>PACMAD clade</taxon>
        <taxon>Arundinoideae</taxon>
        <taxon>Arundineae</taxon>
        <taxon>Arundo</taxon>
    </lineage>
</organism>
<feature type="transmembrane region" description="Helical" evidence="1">
    <location>
        <begin position="34"/>
        <end position="52"/>
    </location>
</feature>
<reference evidence="2" key="2">
    <citation type="journal article" date="2015" name="Data Brief">
        <title>Shoot transcriptome of the giant reed, Arundo donax.</title>
        <authorList>
            <person name="Barrero R.A."/>
            <person name="Guerrero F.D."/>
            <person name="Moolhuijzen P."/>
            <person name="Goolsby J.A."/>
            <person name="Tidwell J."/>
            <person name="Bellgard S.E."/>
            <person name="Bellgard M.I."/>
        </authorList>
    </citation>
    <scope>NUCLEOTIDE SEQUENCE</scope>
    <source>
        <tissue evidence="2">Shoot tissue taken approximately 20 cm above the soil surface</tissue>
    </source>
</reference>
<reference evidence="2" key="1">
    <citation type="submission" date="2014-09" db="EMBL/GenBank/DDBJ databases">
        <authorList>
            <person name="Magalhaes I.L.F."/>
            <person name="Oliveira U."/>
            <person name="Santos F.R."/>
            <person name="Vidigal T.H.D.A."/>
            <person name="Brescovit A.D."/>
            <person name="Santos A.J."/>
        </authorList>
    </citation>
    <scope>NUCLEOTIDE SEQUENCE</scope>
    <source>
        <tissue evidence="2">Shoot tissue taken approximately 20 cm above the soil surface</tissue>
    </source>
</reference>
<keyword evidence="1" id="KW-1133">Transmembrane helix</keyword>